<feature type="signal peptide" evidence="2">
    <location>
        <begin position="1"/>
        <end position="27"/>
    </location>
</feature>
<evidence type="ECO:0000256" key="2">
    <source>
        <dbReference type="SAM" id="SignalP"/>
    </source>
</evidence>
<evidence type="ECO:0008006" key="5">
    <source>
        <dbReference type="Google" id="ProtNLM"/>
    </source>
</evidence>
<dbReference type="Proteomes" id="UP000664399">
    <property type="component" value="Unassembled WGS sequence"/>
</dbReference>
<evidence type="ECO:0000313" key="4">
    <source>
        <dbReference type="Proteomes" id="UP000664399"/>
    </source>
</evidence>
<accession>A0ABS3LKS4</accession>
<protein>
    <recommendedName>
        <fullName evidence="5">Auto-transporter adhesin head GIN domain-containing protein</fullName>
    </recommendedName>
</protein>
<evidence type="ECO:0000313" key="3">
    <source>
        <dbReference type="EMBL" id="MBO1327747.1"/>
    </source>
</evidence>
<evidence type="ECO:0000256" key="1">
    <source>
        <dbReference type="SAM" id="MobiDB-lite"/>
    </source>
</evidence>
<reference evidence="3 4" key="1">
    <citation type="submission" date="2021-03" db="EMBL/GenBank/DDBJ databases">
        <title>The complete genome sequence of Acetobacter suratthaniensis TBRC 1719.</title>
        <authorList>
            <person name="Charoenyingcharoen P."/>
            <person name="Yukphan P."/>
        </authorList>
    </citation>
    <scope>NUCLEOTIDE SEQUENCE [LARGE SCALE GENOMIC DNA]</scope>
    <source>
        <strain evidence="3 4">TBRC 1719</strain>
    </source>
</reference>
<name>A0ABS3LKS4_9PROT</name>
<keyword evidence="2" id="KW-0732">Signal</keyword>
<keyword evidence="4" id="KW-1185">Reference proteome</keyword>
<dbReference type="PROSITE" id="PS51257">
    <property type="entry name" value="PROKAR_LIPOPROTEIN"/>
    <property type="match status" value="1"/>
</dbReference>
<dbReference type="EMBL" id="JAFVMG010000002">
    <property type="protein sequence ID" value="MBO1327747.1"/>
    <property type="molecule type" value="Genomic_DNA"/>
</dbReference>
<comment type="caution">
    <text evidence="3">The sequence shown here is derived from an EMBL/GenBank/DDBJ whole genome shotgun (WGS) entry which is preliminary data.</text>
</comment>
<gene>
    <name evidence="3" type="ORF">J2D75_04560</name>
</gene>
<dbReference type="RefSeq" id="WP_207853269.1">
    <property type="nucleotide sequence ID" value="NZ_JAFVMG010000002.1"/>
</dbReference>
<feature type="chain" id="PRO_5046110396" description="Auto-transporter adhesin head GIN domain-containing protein" evidence="2">
    <location>
        <begin position="28"/>
        <end position="278"/>
    </location>
</feature>
<feature type="region of interest" description="Disordered" evidence="1">
    <location>
        <begin position="250"/>
        <end position="278"/>
    </location>
</feature>
<proteinExistence type="predicted"/>
<organism evidence="3 4">
    <name type="scientific">Acetobacter suratthaniensis</name>
    <dbReference type="NCBI Taxonomy" id="1502841"/>
    <lineage>
        <taxon>Bacteria</taxon>
        <taxon>Pseudomonadati</taxon>
        <taxon>Pseudomonadota</taxon>
        <taxon>Alphaproteobacteria</taxon>
        <taxon>Acetobacterales</taxon>
        <taxon>Acetobacteraceae</taxon>
        <taxon>Acetobacter</taxon>
    </lineage>
</organism>
<feature type="compositionally biased region" description="Low complexity" evidence="1">
    <location>
        <begin position="258"/>
        <end position="278"/>
    </location>
</feature>
<dbReference type="Gene3D" id="2.160.20.120">
    <property type="match status" value="1"/>
</dbReference>
<sequence length="278" mass="28329">MRYRLFHPAAALAALLASLSLACPASATAPAPLTTVEGQRLEIALACAGTLSVHTDSELKNAVRGHWPQNTTLTHQPDGTLRLTLETCPAPSAAPQASATLDITTPADMPLAIEAPQAQGMTLDNRTGPVVVHAGAGLTQLGTAETLDLISEATGQITIPTLPESARLRSTGSANITVNKANGTALSVYLGGASAFMAYSGKLKALEITSASTQDAIFHGETEVAALHVENSGSIIVDKASGTLAIERDGPGQILVNQPQGSPSGQPGAPSGHQPAKN</sequence>